<dbReference type="InterPro" id="IPR015760">
    <property type="entry name" value="TIF_IF2"/>
</dbReference>
<dbReference type="Proteomes" id="UP000231086">
    <property type="component" value="Unassembled WGS sequence"/>
</dbReference>
<dbReference type="PANTHER" id="PTHR43381:SF5">
    <property type="entry name" value="TR-TYPE G DOMAIN-CONTAINING PROTEIN"/>
    <property type="match status" value="1"/>
</dbReference>
<proteinExistence type="inferred from homology"/>
<dbReference type="EMBL" id="PFEA01000017">
    <property type="protein sequence ID" value="PJE59961.1"/>
    <property type="molecule type" value="Genomic_DNA"/>
</dbReference>
<accession>A0A2M8KJ67</accession>
<evidence type="ECO:0000256" key="4">
    <source>
        <dbReference type="ARBA" id="ARBA00022741"/>
    </source>
</evidence>
<keyword evidence="3" id="KW-0396">Initiation factor</keyword>
<dbReference type="InterPro" id="IPR023115">
    <property type="entry name" value="TIF_IF2_dom3"/>
</dbReference>
<dbReference type="Pfam" id="PF11987">
    <property type="entry name" value="IF-2"/>
    <property type="match status" value="1"/>
</dbReference>
<comment type="caution">
    <text evidence="9">The sequence shown here is derived from an EMBL/GenBank/DDBJ whole genome shotgun (WGS) entry which is preliminary data.</text>
</comment>
<feature type="domain" description="Translation initiation factor IF- 2" evidence="7">
    <location>
        <begin position="50"/>
        <end position="161"/>
    </location>
</feature>
<evidence type="ECO:0000256" key="6">
    <source>
        <dbReference type="ARBA" id="ARBA00023134"/>
    </source>
</evidence>
<dbReference type="InterPro" id="IPR029459">
    <property type="entry name" value="EFTU-type"/>
</dbReference>
<dbReference type="FunFam" id="2.40.30.10:FF:000008">
    <property type="entry name" value="Translation initiation factor IF-2"/>
    <property type="match status" value="1"/>
</dbReference>
<keyword evidence="4" id="KW-0547">Nucleotide-binding</keyword>
<evidence type="ECO:0000256" key="1">
    <source>
        <dbReference type="ARBA" id="ARBA00007733"/>
    </source>
</evidence>
<dbReference type="SUPFAM" id="SSF52156">
    <property type="entry name" value="Initiation factor IF2/eIF5b, domain 3"/>
    <property type="match status" value="1"/>
</dbReference>
<evidence type="ECO:0000313" key="10">
    <source>
        <dbReference type="Proteomes" id="UP000231086"/>
    </source>
</evidence>
<protein>
    <recommendedName>
        <fullName evidence="2">Translation initiation factor IF-2</fullName>
    </recommendedName>
</protein>
<organism evidence="9 10">
    <name type="scientific">Candidatus Portnoybacteria bacterium CG10_big_fil_rev_8_21_14_0_10_44_7</name>
    <dbReference type="NCBI Taxonomy" id="1974816"/>
    <lineage>
        <taxon>Bacteria</taxon>
        <taxon>Candidatus Portnoyibacteriota</taxon>
    </lineage>
</organism>
<dbReference type="GO" id="GO:0005737">
    <property type="term" value="C:cytoplasm"/>
    <property type="evidence" value="ECO:0007669"/>
    <property type="project" value="TreeGrafter"/>
</dbReference>
<keyword evidence="6" id="KW-0342">GTP-binding</keyword>
<dbReference type="FunFam" id="3.40.50.10050:FF:000001">
    <property type="entry name" value="Translation initiation factor IF-2"/>
    <property type="match status" value="1"/>
</dbReference>
<dbReference type="AlphaFoldDB" id="A0A2M8KJ67"/>
<name>A0A2M8KJ67_9BACT</name>
<dbReference type="GO" id="GO:0005525">
    <property type="term" value="F:GTP binding"/>
    <property type="evidence" value="ECO:0007669"/>
    <property type="project" value="UniProtKB-KW"/>
</dbReference>
<evidence type="ECO:0000259" key="7">
    <source>
        <dbReference type="Pfam" id="PF11987"/>
    </source>
</evidence>
<dbReference type="InterPro" id="IPR009000">
    <property type="entry name" value="Transl_B-barrel_sf"/>
</dbReference>
<evidence type="ECO:0000256" key="2">
    <source>
        <dbReference type="ARBA" id="ARBA00020675"/>
    </source>
</evidence>
<evidence type="ECO:0000256" key="5">
    <source>
        <dbReference type="ARBA" id="ARBA00022917"/>
    </source>
</evidence>
<feature type="domain" description="Elongation factor Tu-type" evidence="8">
    <location>
        <begin position="188"/>
        <end position="261"/>
    </location>
</feature>
<gene>
    <name evidence="9" type="ORF">COU85_00825</name>
</gene>
<evidence type="ECO:0000313" key="9">
    <source>
        <dbReference type="EMBL" id="PJE59961.1"/>
    </source>
</evidence>
<evidence type="ECO:0000256" key="3">
    <source>
        <dbReference type="ARBA" id="ARBA00022540"/>
    </source>
</evidence>
<dbReference type="Pfam" id="PF14578">
    <property type="entry name" value="GTP_EFTU_D4"/>
    <property type="match status" value="1"/>
</dbReference>
<dbReference type="Gene3D" id="2.40.30.10">
    <property type="entry name" value="Translation factors"/>
    <property type="match status" value="2"/>
</dbReference>
<comment type="similarity">
    <text evidence="1">Belongs to the TRAFAC class translation factor GTPase superfamily. Classic translation factor GTPase family. IF-2 subfamily.</text>
</comment>
<dbReference type="PANTHER" id="PTHR43381">
    <property type="entry name" value="TRANSLATION INITIATION FACTOR IF-2-RELATED"/>
    <property type="match status" value="1"/>
</dbReference>
<sequence>MSDWQKKPQKTAPASTPIQLLGLDQVPFVGETFKVKNTLEEAKDSAQTKKAIEQQKRRHQEIISPRDGQKILNIILKADTIGTLEAVRQALEAIDQEKVMLRILDADVGHLTENDLKLAVSARAEIFGFKIKTANQLLNIARREKVKIRVSDIIYELIQAVRESMVGLLDPQINKKSLGRLEILAVFKNTGDKRIVGGRVVEGLIQNGARFDISRAGEYIGPGQINQLQQNKQDTKEVGRGKECGLAVKSAAEIQLGDILEVYQEEKKQQTL</sequence>
<evidence type="ECO:0000259" key="8">
    <source>
        <dbReference type="Pfam" id="PF14578"/>
    </source>
</evidence>
<dbReference type="SUPFAM" id="SSF50447">
    <property type="entry name" value="Translation proteins"/>
    <property type="match status" value="1"/>
</dbReference>
<reference evidence="10" key="1">
    <citation type="submission" date="2017-09" db="EMBL/GenBank/DDBJ databases">
        <title>Depth-based differentiation of microbial function through sediment-hosted aquifers and enrichment of novel symbionts in the deep terrestrial subsurface.</title>
        <authorList>
            <person name="Probst A.J."/>
            <person name="Ladd B."/>
            <person name="Jarett J.K."/>
            <person name="Geller-Mcgrath D.E."/>
            <person name="Sieber C.M.K."/>
            <person name="Emerson J.B."/>
            <person name="Anantharaman K."/>
            <person name="Thomas B.C."/>
            <person name="Malmstrom R."/>
            <person name="Stieglmeier M."/>
            <person name="Klingl A."/>
            <person name="Woyke T."/>
            <person name="Ryan C.M."/>
            <person name="Banfield J.F."/>
        </authorList>
    </citation>
    <scope>NUCLEOTIDE SEQUENCE [LARGE SCALE GENOMIC DNA]</scope>
</reference>
<dbReference type="InterPro" id="IPR036925">
    <property type="entry name" value="TIF_IF2_dom3_sf"/>
</dbReference>
<keyword evidence="5" id="KW-0648">Protein biosynthesis</keyword>
<dbReference type="GO" id="GO:0003743">
    <property type="term" value="F:translation initiation factor activity"/>
    <property type="evidence" value="ECO:0007669"/>
    <property type="project" value="UniProtKB-KW"/>
</dbReference>
<dbReference type="Gene3D" id="3.40.50.10050">
    <property type="entry name" value="Translation initiation factor IF- 2, domain 3"/>
    <property type="match status" value="1"/>
</dbReference>